<protein>
    <submittedName>
        <fullName evidence="2">Mitochondrial protein</fullName>
    </submittedName>
</protein>
<dbReference type="EMBL" id="JACGWN010000012">
    <property type="protein sequence ID" value="KAL0416482.1"/>
    <property type="molecule type" value="Genomic_DNA"/>
</dbReference>
<dbReference type="InterPro" id="IPR013103">
    <property type="entry name" value="RVT_2"/>
</dbReference>
<gene>
    <name evidence="2" type="ORF">Slati_3480100</name>
</gene>
<dbReference type="AlphaFoldDB" id="A0AAW2UII5"/>
<comment type="caution">
    <text evidence="2">The sequence shown here is derived from an EMBL/GenBank/DDBJ whole genome shotgun (WGS) entry which is preliminary data.</text>
</comment>
<name>A0AAW2UII5_9LAMI</name>
<organism evidence="2">
    <name type="scientific">Sesamum latifolium</name>
    <dbReference type="NCBI Taxonomy" id="2727402"/>
    <lineage>
        <taxon>Eukaryota</taxon>
        <taxon>Viridiplantae</taxon>
        <taxon>Streptophyta</taxon>
        <taxon>Embryophyta</taxon>
        <taxon>Tracheophyta</taxon>
        <taxon>Spermatophyta</taxon>
        <taxon>Magnoliopsida</taxon>
        <taxon>eudicotyledons</taxon>
        <taxon>Gunneridae</taxon>
        <taxon>Pentapetalae</taxon>
        <taxon>asterids</taxon>
        <taxon>lamiids</taxon>
        <taxon>Lamiales</taxon>
        <taxon>Pedaliaceae</taxon>
        <taxon>Sesamum</taxon>
    </lineage>
</organism>
<evidence type="ECO:0000313" key="2">
    <source>
        <dbReference type="EMBL" id="KAL0416482.1"/>
    </source>
</evidence>
<reference evidence="2" key="2">
    <citation type="journal article" date="2024" name="Plant">
        <title>Genomic evolution and insights into agronomic trait innovations of Sesamum species.</title>
        <authorList>
            <person name="Miao H."/>
            <person name="Wang L."/>
            <person name="Qu L."/>
            <person name="Liu H."/>
            <person name="Sun Y."/>
            <person name="Le M."/>
            <person name="Wang Q."/>
            <person name="Wei S."/>
            <person name="Zheng Y."/>
            <person name="Lin W."/>
            <person name="Duan Y."/>
            <person name="Cao H."/>
            <person name="Xiong S."/>
            <person name="Wang X."/>
            <person name="Wei L."/>
            <person name="Li C."/>
            <person name="Ma Q."/>
            <person name="Ju M."/>
            <person name="Zhao R."/>
            <person name="Li G."/>
            <person name="Mu C."/>
            <person name="Tian Q."/>
            <person name="Mei H."/>
            <person name="Zhang T."/>
            <person name="Gao T."/>
            <person name="Zhang H."/>
        </authorList>
    </citation>
    <scope>NUCLEOTIDE SEQUENCE</scope>
    <source>
        <strain evidence="2">KEN1</strain>
    </source>
</reference>
<dbReference type="Pfam" id="PF07727">
    <property type="entry name" value="RVT_2"/>
    <property type="match status" value="1"/>
</dbReference>
<feature type="domain" description="Reverse transcriptase Ty1/copia-type" evidence="1">
    <location>
        <begin position="129"/>
        <end position="171"/>
    </location>
</feature>
<evidence type="ECO:0000259" key="1">
    <source>
        <dbReference type="Pfam" id="PF07727"/>
    </source>
</evidence>
<proteinExistence type="predicted"/>
<accession>A0AAW2UII5</accession>
<sequence length="172" mass="19602">MEVMRLIKSKVPADPIQVNYAETDEYAVWQNSIIQADPYICALCSLFQIQSLTDQMTNEVVGVARKIGKLYVLENNSVIPTFINQFMSKHSSLVSHVVHVDEPKIFSQDQKCVEWQRAMKEEIEALEKNKAWYITPLPTGKRAIGSKWVFKLKLNPDGSVNRYKARLVAKGS</sequence>
<reference evidence="2" key="1">
    <citation type="submission" date="2020-06" db="EMBL/GenBank/DDBJ databases">
        <authorList>
            <person name="Li T."/>
            <person name="Hu X."/>
            <person name="Zhang T."/>
            <person name="Song X."/>
            <person name="Zhang H."/>
            <person name="Dai N."/>
            <person name="Sheng W."/>
            <person name="Hou X."/>
            <person name="Wei L."/>
        </authorList>
    </citation>
    <scope>NUCLEOTIDE SEQUENCE</scope>
    <source>
        <strain evidence="2">KEN1</strain>
        <tissue evidence="2">Leaf</tissue>
    </source>
</reference>